<evidence type="ECO:0000313" key="15">
    <source>
        <dbReference type="Proteomes" id="UP000054359"/>
    </source>
</evidence>
<comment type="similarity">
    <text evidence="4">Belongs to the MIEAP family.</text>
</comment>
<keyword evidence="8" id="KW-0175">Coiled coil</keyword>
<evidence type="ECO:0000256" key="5">
    <source>
        <dbReference type="ARBA" id="ARBA00019863"/>
    </source>
</evidence>
<evidence type="ECO:0000256" key="4">
    <source>
        <dbReference type="ARBA" id="ARBA00008233"/>
    </source>
</evidence>
<keyword evidence="7" id="KW-1000">Mitochondrion outer membrane</keyword>
<feature type="non-terminal residue" evidence="14">
    <location>
        <position position="1"/>
    </location>
</feature>
<keyword evidence="6" id="KW-0963">Cytoplasm</keyword>
<dbReference type="InterPro" id="IPR031981">
    <property type="entry name" value="MIEAP_C"/>
</dbReference>
<dbReference type="GO" id="GO:0005741">
    <property type="term" value="C:mitochondrial outer membrane"/>
    <property type="evidence" value="ECO:0007669"/>
    <property type="project" value="UniProtKB-SubCell"/>
</dbReference>
<dbReference type="PANTHER" id="PTHR21771:SF1">
    <property type="entry name" value="MITOCHONDRIA-EATING PROTEIN"/>
    <property type="match status" value="1"/>
</dbReference>
<evidence type="ECO:0000256" key="8">
    <source>
        <dbReference type="ARBA" id="ARBA00023054"/>
    </source>
</evidence>
<organism evidence="14 15">
    <name type="scientific">Stegodyphus mimosarum</name>
    <name type="common">African social velvet spider</name>
    <dbReference type="NCBI Taxonomy" id="407821"/>
    <lineage>
        <taxon>Eukaryota</taxon>
        <taxon>Metazoa</taxon>
        <taxon>Ecdysozoa</taxon>
        <taxon>Arthropoda</taxon>
        <taxon>Chelicerata</taxon>
        <taxon>Arachnida</taxon>
        <taxon>Araneae</taxon>
        <taxon>Araneomorphae</taxon>
        <taxon>Entelegynae</taxon>
        <taxon>Eresoidea</taxon>
        <taxon>Eresidae</taxon>
        <taxon>Stegodyphus</taxon>
    </lineage>
</organism>
<dbReference type="OrthoDB" id="6047381at2759"/>
<keyword evidence="11" id="KW-0472">Membrane</keyword>
<accession>A0A087U536</accession>
<dbReference type="AlphaFoldDB" id="A0A087U536"/>
<evidence type="ECO:0000259" key="13">
    <source>
        <dbReference type="Pfam" id="PF16026"/>
    </source>
</evidence>
<proteinExistence type="inferred from homology"/>
<reference evidence="14 15" key="1">
    <citation type="submission" date="2013-11" db="EMBL/GenBank/DDBJ databases">
        <title>Genome sequencing of Stegodyphus mimosarum.</title>
        <authorList>
            <person name="Bechsgaard J."/>
        </authorList>
    </citation>
    <scope>NUCLEOTIDE SEQUENCE [LARGE SCALE GENOMIC DNA]</scope>
</reference>
<keyword evidence="9" id="KW-0446">Lipid-binding</keyword>
<dbReference type="InterPro" id="IPR026169">
    <property type="entry name" value="MIEAP"/>
</dbReference>
<gene>
    <name evidence="14" type="ORF">X975_07932</name>
</gene>
<evidence type="ECO:0000313" key="14">
    <source>
        <dbReference type="EMBL" id="KFM72475.1"/>
    </source>
</evidence>
<protein>
    <recommendedName>
        <fullName evidence="5">Mitochondria-eating protein</fullName>
    </recommendedName>
    <alternativeName>
        <fullName evidence="12">Spermatogenesis-associated protein 18</fullName>
    </alternativeName>
</protein>
<dbReference type="GO" id="GO:0008289">
    <property type="term" value="F:lipid binding"/>
    <property type="evidence" value="ECO:0007669"/>
    <property type="project" value="UniProtKB-KW"/>
</dbReference>
<evidence type="ECO:0000256" key="9">
    <source>
        <dbReference type="ARBA" id="ARBA00023121"/>
    </source>
</evidence>
<dbReference type="GO" id="GO:0035695">
    <property type="term" value="P:mitophagy by internal vacuole formation"/>
    <property type="evidence" value="ECO:0007669"/>
    <property type="project" value="TreeGrafter"/>
</dbReference>
<dbReference type="Proteomes" id="UP000054359">
    <property type="component" value="Unassembled WGS sequence"/>
</dbReference>
<evidence type="ECO:0000256" key="1">
    <source>
        <dbReference type="ARBA" id="ARBA00004294"/>
    </source>
</evidence>
<evidence type="ECO:0000256" key="3">
    <source>
        <dbReference type="ARBA" id="ARBA00004496"/>
    </source>
</evidence>
<comment type="subcellular location">
    <subcellularLocation>
        <location evidence="3">Cytoplasm</location>
    </subcellularLocation>
    <subcellularLocation>
        <location evidence="2">Mitochondrion matrix</location>
    </subcellularLocation>
    <subcellularLocation>
        <location evidence="1">Mitochondrion outer membrane</location>
    </subcellularLocation>
</comment>
<feature type="domain" description="Mitochondria-eating protein C-terminal" evidence="13">
    <location>
        <begin position="1"/>
        <end position="154"/>
    </location>
</feature>
<dbReference type="GO" id="GO:0005759">
    <property type="term" value="C:mitochondrial matrix"/>
    <property type="evidence" value="ECO:0007669"/>
    <property type="project" value="UniProtKB-SubCell"/>
</dbReference>
<dbReference type="Pfam" id="PF16026">
    <property type="entry name" value="MIEAP"/>
    <property type="match status" value="1"/>
</dbReference>
<dbReference type="PANTHER" id="PTHR21771">
    <property type="entry name" value="MITOCHONDRIA-EATING PROTEIN-RELATED"/>
    <property type="match status" value="1"/>
</dbReference>
<name>A0A087U536_STEMI</name>
<evidence type="ECO:0000256" key="11">
    <source>
        <dbReference type="ARBA" id="ARBA00023136"/>
    </source>
</evidence>
<dbReference type="OMA" id="YNTICDI"/>
<dbReference type="EMBL" id="KK118218">
    <property type="protein sequence ID" value="KFM72475.1"/>
    <property type="molecule type" value="Genomic_DNA"/>
</dbReference>
<keyword evidence="15" id="KW-1185">Reference proteome</keyword>
<evidence type="ECO:0000256" key="10">
    <source>
        <dbReference type="ARBA" id="ARBA00023128"/>
    </source>
</evidence>
<sequence>LSFRSVYNTICDIKSRIRHILQIPDDRERPADPAVRDLDLYISNYLKHSADRFDLRKNFEEVLSQIFATLYDYPALKNCEGLKHYVKDCVRLAWSLSNQYPSFIIEYDARTFRRDLHVRFHSSNQESDHIKTYLWPTLLEGRNGPCVHKGVVIT</sequence>
<feature type="non-terminal residue" evidence="14">
    <location>
        <position position="154"/>
    </location>
</feature>
<dbReference type="GO" id="GO:0035694">
    <property type="term" value="P:mitochondrial protein catabolic process"/>
    <property type="evidence" value="ECO:0007669"/>
    <property type="project" value="InterPro"/>
</dbReference>
<evidence type="ECO:0000256" key="12">
    <source>
        <dbReference type="ARBA" id="ARBA00032687"/>
    </source>
</evidence>
<evidence type="ECO:0000256" key="2">
    <source>
        <dbReference type="ARBA" id="ARBA00004305"/>
    </source>
</evidence>
<evidence type="ECO:0000256" key="6">
    <source>
        <dbReference type="ARBA" id="ARBA00022490"/>
    </source>
</evidence>
<evidence type="ECO:0000256" key="7">
    <source>
        <dbReference type="ARBA" id="ARBA00022787"/>
    </source>
</evidence>
<keyword evidence="10" id="KW-0496">Mitochondrion</keyword>